<feature type="region of interest" description="Disordered" evidence="8">
    <location>
        <begin position="413"/>
        <end position="443"/>
    </location>
</feature>
<dbReference type="PANTHER" id="PTHR11528">
    <property type="entry name" value="HEAT SHOCK PROTEIN 90 FAMILY MEMBER"/>
    <property type="match status" value="1"/>
</dbReference>
<dbReference type="Gene3D" id="1.20.120.790">
    <property type="entry name" value="Heat shock protein 90, C-terminal domain"/>
    <property type="match status" value="1"/>
</dbReference>
<sequence length="443" mass="50594">MPEEVHHGEEEVETFAFQAEIAQLISLIINTFYSNKEIFLQELISNASDALDKIRYKSLTDPSKLDSGKELKINIIPNPQEHTLALVDTGIGMTKADLINNLRTIAKSDQTEYLEDRRVKEVVKKHSQFIGYPITLYLEKKQEKEISDDEAEEEKGEKEEEDKDDEEKPKIEDVGSDEEDDSDERTSLSEYVSHMKETQQSIYYITGESKEQVANSAFVERVRKRGFEVVYMTELIDEYCVQQLKEFDGKSLVSVTKEGLELPEDEEEKKKMEESKAKFENLCKLMKEILDKKVEKVTISNRLVSSPCCIVTSTYGWTANMERIMKAQALRDNSTMGYMMAKKHLEINPDHPIMETLWQEAEAGKNDKAVKDLVVLLFETALLSSGFSLEDPQTHSNHIYHMIKLGLGIDEDEVAAEEPSDAVPDEIPPLEGDEDVSRMEEVD</sequence>
<evidence type="ECO:0000256" key="5">
    <source>
        <dbReference type="ARBA" id="ARBA00022840"/>
    </source>
</evidence>
<evidence type="ECO:0000256" key="3">
    <source>
        <dbReference type="ARBA" id="ARBA00022490"/>
    </source>
</evidence>
<dbReference type="InterPro" id="IPR036890">
    <property type="entry name" value="HATPase_C_sf"/>
</dbReference>
<dbReference type="GO" id="GO:0005524">
    <property type="term" value="F:ATP binding"/>
    <property type="evidence" value="ECO:0007669"/>
    <property type="project" value="UniProtKB-KW"/>
</dbReference>
<dbReference type="Pfam" id="PF00183">
    <property type="entry name" value="HSP90"/>
    <property type="match status" value="1"/>
</dbReference>
<comment type="subcellular location">
    <subcellularLocation>
        <location evidence="1">Cytoplasm</location>
    </subcellularLocation>
</comment>
<keyword evidence="4" id="KW-0547">Nucleotide-binding</keyword>
<dbReference type="PIRSF" id="PIRSF002583">
    <property type="entry name" value="Hsp90"/>
    <property type="match status" value="1"/>
</dbReference>
<dbReference type="InterPro" id="IPR001404">
    <property type="entry name" value="Hsp90_fam"/>
</dbReference>
<dbReference type="Ensembl" id="ENSGGOT00000006213.3">
    <property type="protein sequence ID" value="ENSGGOP00000006051.3"/>
    <property type="gene ID" value="ENSGGOG00000006185.3"/>
</dbReference>
<evidence type="ECO:0000256" key="8">
    <source>
        <dbReference type="SAM" id="MobiDB-lite"/>
    </source>
</evidence>
<dbReference type="eggNOG" id="KOG0019">
    <property type="taxonomic scope" value="Eukaryota"/>
</dbReference>
<keyword evidence="5" id="KW-0067">ATP-binding</keyword>
<dbReference type="AlphaFoldDB" id="G3QTM2"/>
<dbReference type="Gene3D" id="3.40.50.11260">
    <property type="match status" value="1"/>
</dbReference>
<reference evidence="10" key="1">
    <citation type="submission" date="2011-05" db="EMBL/GenBank/DDBJ databases">
        <title>Insights into the evolution of the great apes provided by the gorilla genome.</title>
        <authorList>
            <person name="Scally A."/>
        </authorList>
    </citation>
    <scope>NUCLEOTIDE SEQUENCE [LARGE SCALE GENOMIC DNA]</scope>
</reference>
<evidence type="ECO:0000256" key="4">
    <source>
        <dbReference type="ARBA" id="ARBA00022741"/>
    </source>
</evidence>
<accession>G3QTM2</accession>
<evidence type="ECO:0008006" key="11">
    <source>
        <dbReference type="Google" id="ProtNLM"/>
    </source>
</evidence>
<proteinExistence type="inferred from homology"/>
<dbReference type="EMBL" id="CABD030031919">
    <property type="status" value="NOT_ANNOTATED_CDS"/>
    <property type="molecule type" value="Genomic_DNA"/>
</dbReference>
<dbReference type="FunFam" id="3.30.565.10:FF:000108">
    <property type="entry name" value="Putative heat shock protein HSP 90-beta 2"/>
    <property type="match status" value="1"/>
</dbReference>
<protein>
    <recommendedName>
        <fullName evidence="11">Histidine kinase/HSP90-like ATPase domain-containing protein</fullName>
    </recommendedName>
</protein>
<dbReference type="SUPFAM" id="SSF110942">
    <property type="entry name" value="HSP90 C-terminal domain"/>
    <property type="match status" value="1"/>
</dbReference>
<dbReference type="InterPro" id="IPR020575">
    <property type="entry name" value="Hsp90_N"/>
</dbReference>
<dbReference type="InterPro" id="IPR037196">
    <property type="entry name" value="HSP90_C"/>
</dbReference>
<evidence type="ECO:0000313" key="10">
    <source>
        <dbReference type="Proteomes" id="UP000001519"/>
    </source>
</evidence>
<dbReference type="GO" id="GO:0051082">
    <property type="term" value="F:unfolded protein binding"/>
    <property type="evidence" value="ECO:0007669"/>
    <property type="project" value="InterPro"/>
</dbReference>
<evidence type="ECO:0000256" key="2">
    <source>
        <dbReference type="ARBA" id="ARBA00008239"/>
    </source>
</evidence>
<dbReference type="GO" id="GO:0016887">
    <property type="term" value="F:ATP hydrolysis activity"/>
    <property type="evidence" value="ECO:0007669"/>
    <property type="project" value="InterPro"/>
</dbReference>
<dbReference type="FunFam" id="1.20.120.790:FF:000001">
    <property type="entry name" value="Heat shock protein 90 alpha"/>
    <property type="match status" value="1"/>
</dbReference>
<feature type="compositionally biased region" description="Acidic residues" evidence="8">
    <location>
        <begin position="174"/>
        <end position="183"/>
    </location>
</feature>
<evidence type="ECO:0000256" key="6">
    <source>
        <dbReference type="ARBA" id="ARBA00023016"/>
    </source>
</evidence>
<keyword evidence="7" id="KW-0143">Chaperone</keyword>
<dbReference type="Bgee" id="ENSGGOG00000006185">
    <property type="expression patterns" value="Expressed in heart and 4 other cell types or tissues"/>
</dbReference>
<dbReference type="PRINTS" id="PR00775">
    <property type="entry name" value="HEATSHOCK90"/>
</dbReference>
<feature type="compositionally biased region" description="Acidic residues" evidence="8">
    <location>
        <begin position="413"/>
        <end position="424"/>
    </location>
</feature>
<feature type="region of interest" description="Disordered" evidence="8">
    <location>
        <begin position="143"/>
        <end position="187"/>
    </location>
</feature>
<keyword evidence="10" id="KW-1185">Reference proteome</keyword>
<dbReference type="Proteomes" id="UP000001519">
    <property type="component" value="Chromosome 4"/>
</dbReference>
<dbReference type="SUPFAM" id="SSF55874">
    <property type="entry name" value="ATPase domain of HSP90 chaperone/DNA topoisomerase II/histidine kinase"/>
    <property type="match status" value="1"/>
</dbReference>
<dbReference type="GeneTree" id="ENSGT01020000230401"/>
<keyword evidence="3" id="KW-0963">Cytoplasm</keyword>
<dbReference type="GO" id="GO:0140662">
    <property type="term" value="F:ATP-dependent protein folding chaperone"/>
    <property type="evidence" value="ECO:0007669"/>
    <property type="project" value="InterPro"/>
</dbReference>
<gene>
    <name evidence="9" type="primary">LOC101138188</name>
</gene>
<organism evidence="9 10">
    <name type="scientific">Gorilla gorilla gorilla</name>
    <name type="common">Western lowland gorilla</name>
    <dbReference type="NCBI Taxonomy" id="9595"/>
    <lineage>
        <taxon>Eukaryota</taxon>
        <taxon>Metazoa</taxon>
        <taxon>Chordata</taxon>
        <taxon>Craniata</taxon>
        <taxon>Vertebrata</taxon>
        <taxon>Euteleostomi</taxon>
        <taxon>Mammalia</taxon>
        <taxon>Eutheria</taxon>
        <taxon>Euarchontoglires</taxon>
        <taxon>Primates</taxon>
        <taxon>Haplorrhini</taxon>
        <taxon>Catarrhini</taxon>
        <taxon>Hominidae</taxon>
        <taxon>Gorilla</taxon>
    </lineage>
</organism>
<evidence type="ECO:0000313" key="9">
    <source>
        <dbReference type="Ensembl" id="ENSGGOP00000006051.3"/>
    </source>
</evidence>
<reference evidence="9 10" key="2">
    <citation type="journal article" date="2012" name="Nature">
        <title>Insights into hominid evolution from the gorilla genome sequence.</title>
        <authorList>
            <person name="Scally A."/>
            <person name="Dutheil J.Y."/>
            <person name="Hillier L.W."/>
            <person name="Jordan G.E."/>
            <person name="Goodhead I."/>
            <person name="Herrero J."/>
            <person name="Hobolth A."/>
            <person name="Lappalainen T."/>
            <person name="Mailund T."/>
            <person name="Marques-Bonet T."/>
            <person name="McCarthy S."/>
            <person name="Montgomery S.H."/>
            <person name="Schwalie P.C."/>
            <person name="Tang Y.A."/>
            <person name="Ward M.C."/>
            <person name="Xue Y."/>
            <person name="Yngvadottir B."/>
            <person name="Alkan C."/>
            <person name="Andersen L.N."/>
            <person name="Ayub Q."/>
            <person name="Ball E.V."/>
            <person name="Beal K."/>
            <person name="Bradley B.J."/>
            <person name="Chen Y."/>
            <person name="Clee C.M."/>
            <person name="Fitzgerald S."/>
            <person name="Graves T.A."/>
            <person name="Gu Y."/>
            <person name="Heath P."/>
            <person name="Heger A."/>
            <person name="Karakoc E."/>
            <person name="Kolb-Kokocinski A."/>
            <person name="Laird G.K."/>
            <person name="Lunter G."/>
            <person name="Meader S."/>
            <person name="Mort M."/>
            <person name="Mullikin J.C."/>
            <person name="Munch K."/>
            <person name="O'Connor T.D."/>
            <person name="Phillips A.D."/>
            <person name="Prado-Martinez J."/>
            <person name="Rogers A.S."/>
            <person name="Sajjadian S."/>
            <person name="Schmidt D."/>
            <person name="Shaw K."/>
            <person name="Simpson J.T."/>
            <person name="Stenson P.D."/>
            <person name="Turner D.J."/>
            <person name="Vigilant L."/>
            <person name="Vilella A.J."/>
            <person name="Whitener W."/>
            <person name="Zhu B."/>
            <person name="Cooper D.N."/>
            <person name="de Jong P."/>
            <person name="Dermitzakis E.T."/>
            <person name="Eichler E.E."/>
            <person name="Flicek P."/>
            <person name="Goldman N."/>
            <person name="Mundy N.I."/>
            <person name="Ning Z."/>
            <person name="Odom D.T."/>
            <person name="Ponting C.P."/>
            <person name="Quail M.A."/>
            <person name="Ryder O.A."/>
            <person name="Searle S.M."/>
            <person name="Warren W.C."/>
            <person name="Wilson R.K."/>
            <person name="Schierup M.H."/>
            <person name="Rogers J."/>
            <person name="Tyler-Smith C."/>
            <person name="Durbin R."/>
        </authorList>
    </citation>
    <scope>NUCLEOTIDE SEQUENCE [LARGE SCALE GENOMIC DNA]</scope>
</reference>
<comment type="similarity">
    <text evidence="2">Belongs to the heat shock protein 90 family.</text>
</comment>
<keyword evidence="6" id="KW-0346">Stress response</keyword>
<dbReference type="InterPro" id="IPR020568">
    <property type="entry name" value="Ribosomal_Su5_D2-typ_SF"/>
</dbReference>
<dbReference type="HOGENOM" id="CLU_006684_5_1_1"/>
<feature type="compositionally biased region" description="Acidic residues" evidence="8">
    <location>
        <begin position="146"/>
        <end position="165"/>
    </location>
</feature>
<dbReference type="Gene3D" id="3.30.565.10">
    <property type="entry name" value="Histidine kinase-like ATPase, C-terminal domain"/>
    <property type="match status" value="2"/>
</dbReference>
<name>G3QTM2_GORGO</name>
<dbReference type="FunFam" id="3.40.50.11260:FF:000001">
    <property type="entry name" value="Heat shock protein 90 alpha"/>
    <property type="match status" value="1"/>
</dbReference>
<evidence type="ECO:0000256" key="1">
    <source>
        <dbReference type="ARBA" id="ARBA00004496"/>
    </source>
</evidence>
<evidence type="ECO:0000256" key="7">
    <source>
        <dbReference type="ARBA" id="ARBA00023186"/>
    </source>
</evidence>
<reference evidence="9" key="4">
    <citation type="submission" date="2025-09" db="UniProtKB">
        <authorList>
            <consortium name="Ensembl"/>
        </authorList>
    </citation>
    <scope>IDENTIFICATION</scope>
</reference>
<dbReference type="SUPFAM" id="SSF54211">
    <property type="entry name" value="Ribosomal protein S5 domain 2-like"/>
    <property type="match status" value="1"/>
</dbReference>
<reference evidence="9" key="3">
    <citation type="submission" date="2025-08" db="UniProtKB">
        <authorList>
            <consortium name="Ensembl"/>
        </authorList>
    </citation>
    <scope>IDENTIFICATION</scope>
</reference>
<dbReference type="GO" id="GO:0005737">
    <property type="term" value="C:cytoplasm"/>
    <property type="evidence" value="ECO:0007669"/>
    <property type="project" value="UniProtKB-SubCell"/>
</dbReference>